<evidence type="ECO:0000313" key="4">
    <source>
        <dbReference type="Proteomes" id="UP001500547"/>
    </source>
</evidence>
<keyword evidence="1" id="KW-0472">Membrane</keyword>
<reference evidence="4" key="1">
    <citation type="journal article" date="2019" name="Int. J. Syst. Evol. Microbiol.">
        <title>The Global Catalogue of Microorganisms (GCM) 10K type strain sequencing project: providing services to taxonomists for standard genome sequencing and annotation.</title>
        <authorList>
            <consortium name="The Broad Institute Genomics Platform"/>
            <consortium name="The Broad Institute Genome Sequencing Center for Infectious Disease"/>
            <person name="Wu L."/>
            <person name="Ma J."/>
        </authorList>
    </citation>
    <scope>NUCLEOTIDE SEQUENCE [LARGE SCALE GENOMIC DNA]</scope>
    <source>
        <strain evidence="4">JCM 18715</strain>
    </source>
</reference>
<feature type="transmembrane region" description="Helical" evidence="1">
    <location>
        <begin position="96"/>
        <end position="112"/>
    </location>
</feature>
<dbReference type="PANTHER" id="PTHR43592">
    <property type="entry name" value="CAAX AMINO TERMINAL PROTEASE"/>
    <property type="match status" value="1"/>
</dbReference>
<evidence type="ECO:0000313" key="3">
    <source>
        <dbReference type="EMBL" id="GAA5163089.1"/>
    </source>
</evidence>
<gene>
    <name evidence="3" type="ORF">GCM10025770_14710</name>
</gene>
<dbReference type="Proteomes" id="UP001500547">
    <property type="component" value="Unassembled WGS sequence"/>
</dbReference>
<proteinExistence type="predicted"/>
<name>A0ABP9QJP5_9RHOO</name>
<accession>A0ABP9QJP5</accession>
<keyword evidence="1" id="KW-1133">Transmembrane helix</keyword>
<sequence length="136" mass="14713">MSATWQAQASGRASAFPWRTLLLAGALLIPAGGMAGQTLLTWQAVVLLLLAPVAEEVIFRMGLQASLLERQLAPWCANLLVAVAFAVAHWTVRGHVAALLVMLPALFIGAVYQRERRVAPCVCLHALMNLVWLFLA</sequence>
<feature type="transmembrane region" description="Helical" evidence="1">
    <location>
        <begin position="119"/>
        <end position="135"/>
    </location>
</feature>
<keyword evidence="4" id="KW-1185">Reference proteome</keyword>
<feature type="domain" description="CAAX prenyl protease 2/Lysostaphin resistance protein A-like" evidence="2">
    <location>
        <begin position="39"/>
        <end position="131"/>
    </location>
</feature>
<feature type="transmembrane region" description="Helical" evidence="1">
    <location>
        <begin position="20"/>
        <end position="51"/>
    </location>
</feature>
<dbReference type="InterPro" id="IPR003675">
    <property type="entry name" value="Rce1/LyrA-like_dom"/>
</dbReference>
<evidence type="ECO:0000259" key="2">
    <source>
        <dbReference type="Pfam" id="PF02517"/>
    </source>
</evidence>
<dbReference type="PANTHER" id="PTHR43592:SF15">
    <property type="entry name" value="CAAX AMINO TERMINAL PROTEASE FAMILY PROTEIN"/>
    <property type="match status" value="1"/>
</dbReference>
<keyword evidence="1" id="KW-0812">Transmembrane</keyword>
<dbReference type="RefSeq" id="WP_345532235.1">
    <property type="nucleotide sequence ID" value="NZ_BAABLD010000007.1"/>
</dbReference>
<dbReference type="NCBIfam" id="NF033192">
    <property type="entry name" value="JDVT-CAAX"/>
    <property type="match status" value="1"/>
</dbReference>
<dbReference type="Pfam" id="PF02517">
    <property type="entry name" value="Rce1-like"/>
    <property type="match status" value="1"/>
</dbReference>
<dbReference type="EMBL" id="BAABLD010000007">
    <property type="protein sequence ID" value="GAA5163089.1"/>
    <property type="molecule type" value="Genomic_DNA"/>
</dbReference>
<organism evidence="3 4">
    <name type="scientific">Viridibacterium curvum</name>
    <dbReference type="NCBI Taxonomy" id="1101404"/>
    <lineage>
        <taxon>Bacteria</taxon>
        <taxon>Pseudomonadati</taxon>
        <taxon>Pseudomonadota</taxon>
        <taxon>Betaproteobacteria</taxon>
        <taxon>Rhodocyclales</taxon>
        <taxon>Rhodocyclaceae</taxon>
        <taxon>Viridibacterium</taxon>
    </lineage>
</organism>
<protein>
    <recommendedName>
        <fullName evidence="2">CAAX prenyl protease 2/Lysostaphin resistance protein A-like domain-containing protein</fullName>
    </recommendedName>
</protein>
<evidence type="ECO:0000256" key="1">
    <source>
        <dbReference type="SAM" id="Phobius"/>
    </source>
</evidence>
<comment type="caution">
    <text evidence="3">The sequence shown here is derived from an EMBL/GenBank/DDBJ whole genome shotgun (WGS) entry which is preliminary data.</text>
</comment>